<dbReference type="Proteomes" id="UP001497700">
    <property type="component" value="Unassembled WGS sequence"/>
</dbReference>
<comment type="caution">
    <text evidence="1">The sequence shown here is derived from an EMBL/GenBank/DDBJ whole genome shotgun (WGS) entry which is preliminary data.</text>
</comment>
<protein>
    <submittedName>
        <fullName evidence="1">Uncharacterized protein</fullName>
    </submittedName>
</protein>
<name>A0ACB9Z8G9_9PEZI</name>
<keyword evidence="2" id="KW-1185">Reference proteome</keyword>
<reference evidence="1 2" key="1">
    <citation type="journal article" date="2022" name="New Phytol.">
        <title>Ecological generalism drives hyperdiversity of secondary metabolite gene clusters in xylarialean endophytes.</title>
        <authorList>
            <person name="Franco M.E.E."/>
            <person name="Wisecaver J.H."/>
            <person name="Arnold A.E."/>
            <person name="Ju Y.M."/>
            <person name="Slot J.C."/>
            <person name="Ahrendt S."/>
            <person name="Moore L.P."/>
            <person name="Eastman K.E."/>
            <person name="Scott K."/>
            <person name="Konkel Z."/>
            <person name="Mondo S.J."/>
            <person name="Kuo A."/>
            <person name="Hayes R.D."/>
            <person name="Haridas S."/>
            <person name="Andreopoulos B."/>
            <person name="Riley R."/>
            <person name="LaButti K."/>
            <person name="Pangilinan J."/>
            <person name="Lipzen A."/>
            <person name="Amirebrahimi M."/>
            <person name="Yan J."/>
            <person name="Adam C."/>
            <person name="Keymanesh K."/>
            <person name="Ng V."/>
            <person name="Louie K."/>
            <person name="Northen T."/>
            <person name="Drula E."/>
            <person name="Henrissat B."/>
            <person name="Hsieh H.M."/>
            <person name="Youens-Clark K."/>
            <person name="Lutzoni F."/>
            <person name="Miadlikowska J."/>
            <person name="Eastwood D.C."/>
            <person name="Hamelin R.C."/>
            <person name="Grigoriev I.V."/>
            <person name="U'Ren J.M."/>
        </authorList>
    </citation>
    <scope>NUCLEOTIDE SEQUENCE [LARGE SCALE GENOMIC DNA]</scope>
    <source>
        <strain evidence="1 2">CBS 119005</strain>
    </source>
</reference>
<gene>
    <name evidence="1" type="ORF">F4820DRAFT_446183</name>
</gene>
<sequence length="422" mass="45294">MVKKSSGANSSGPPQPPPPPPPPRVAAARSSASSTKPAAVGLGSRPGSAADAPETDETRAQQQQQQQRLLNIFHDAFREVLSRDDFAAVLQEVKGALYRRDFETAFGTEQFLEVYAARYSPPRALCYSKILTQISGHLASVLDAAVAAAAAAAATNTCEDAEYEYEIERGRVSPTVDLEENEGEMSAGAAALRMLAIGGGAAEIVAFAAHLRDAGPGVAGDLTLLDVGPWREVVRKLHVGLTTPPVLSKYASAAAKATNAALVEPAERLKSAFVQRDVLELDRAGLSELLGRTTTPLLVTMLFTLNELYTSGGVGKTTALLRNLTAAVPAGSLLLVVDSPGSYSEAAVGKEAKRYPMQWLLDHTLLRVADDKLLPSDGCTWEKLESHDSVWFRHPQGLRYSIELEDMRYQMHLYRACPRSAD</sequence>
<dbReference type="EMBL" id="MU393448">
    <property type="protein sequence ID" value="KAI4867374.1"/>
    <property type="molecule type" value="Genomic_DNA"/>
</dbReference>
<evidence type="ECO:0000313" key="2">
    <source>
        <dbReference type="Proteomes" id="UP001497700"/>
    </source>
</evidence>
<accession>A0ACB9Z8G9</accession>
<organism evidence="1 2">
    <name type="scientific">Hypoxylon rubiginosum</name>
    <dbReference type="NCBI Taxonomy" id="110542"/>
    <lineage>
        <taxon>Eukaryota</taxon>
        <taxon>Fungi</taxon>
        <taxon>Dikarya</taxon>
        <taxon>Ascomycota</taxon>
        <taxon>Pezizomycotina</taxon>
        <taxon>Sordariomycetes</taxon>
        <taxon>Xylariomycetidae</taxon>
        <taxon>Xylariales</taxon>
        <taxon>Hypoxylaceae</taxon>
        <taxon>Hypoxylon</taxon>
    </lineage>
</organism>
<evidence type="ECO:0000313" key="1">
    <source>
        <dbReference type="EMBL" id="KAI4867374.1"/>
    </source>
</evidence>
<proteinExistence type="predicted"/>